<evidence type="ECO:0000313" key="1">
    <source>
        <dbReference type="EMBL" id="AIX47857.1"/>
    </source>
</evidence>
<organismHost>
    <name type="scientific">Lepidoptera</name>
    <name type="common">moths &amp; butterflies</name>
    <dbReference type="NCBI Taxonomy" id="7088"/>
</organismHost>
<reference evidence="1" key="1">
    <citation type="journal article" date="2015" name="Genome Announc.">
        <title>Complete Genome Sequence of the Strain of Lymantria dispar Multiple Nucleopolyhedrovirus Found in the Gypsy Moth Biopesticide Virin-ENSh.</title>
        <authorList>
            <person name="Harrison R.L."/>
            <person name="Rowley D.L."/>
        </authorList>
    </citation>
    <scope>NUCLEOTIDE SEQUENCE</scope>
    <source>
        <strain evidence="1">3029</strain>
    </source>
</reference>
<proteinExistence type="predicted"/>
<protein>
    <submittedName>
        <fullName evidence="1">Uncharacterized protein</fullName>
    </submittedName>
</protein>
<accession>A0A0A0YWG8</accession>
<sequence>MLVADLSIGILQAGDKTMIYKLFISDRFGRILFDKRYQCPADATGVINAIAADAKIH</sequence>
<dbReference type="EMBL" id="KM386655">
    <property type="protein sequence ID" value="AIX47857.1"/>
    <property type="molecule type" value="Genomic_DNA"/>
</dbReference>
<organism evidence="1">
    <name type="scientific">Lymantria dispar multicapsid nuclear polyhedrosis virus</name>
    <name type="common">LdMNPV</name>
    <dbReference type="NCBI Taxonomy" id="10449"/>
    <lineage>
        <taxon>Viruses</taxon>
        <taxon>Viruses incertae sedis</taxon>
        <taxon>Naldaviricetes</taxon>
        <taxon>Lefavirales</taxon>
        <taxon>Baculoviridae</taxon>
        <taxon>Alphabaculovirus</taxon>
        <taxon>Alphabaculovirus lydisparis</taxon>
    </lineage>
</organism>
<name>A0A0A0YWG8_NPVLD</name>